<name>A0A560IU12_9BRAD</name>
<evidence type="ECO:0000313" key="1">
    <source>
        <dbReference type="EMBL" id="TWB76547.1"/>
    </source>
</evidence>
<comment type="caution">
    <text evidence="1">The sequence shown here is derived from an EMBL/GenBank/DDBJ whole genome shotgun (WGS) entry which is preliminary data.</text>
</comment>
<protein>
    <submittedName>
        <fullName evidence="1">Uncharacterized protein</fullName>
    </submittedName>
</protein>
<gene>
    <name evidence="1" type="ORF">FBZ95_104732</name>
</gene>
<sequence length="32" mass="3586">MRRTKSVVLPGEVRSRKWLWLGSGVFVAIGLS</sequence>
<accession>A0A560IU12</accession>
<dbReference type="Proteomes" id="UP000315914">
    <property type="component" value="Unassembled WGS sequence"/>
</dbReference>
<organism evidence="1 2">
    <name type="scientific">Bradyrhizobium sacchari</name>
    <dbReference type="NCBI Taxonomy" id="1399419"/>
    <lineage>
        <taxon>Bacteria</taxon>
        <taxon>Pseudomonadati</taxon>
        <taxon>Pseudomonadota</taxon>
        <taxon>Alphaproteobacteria</taxon>
        <taxon>Hyphomicrobiales</taxon>
        <taxon>Nitrobacteraceae</taxon>
        <taxon>Bradyrhizobium</taxon>
    </lineage>
</organism>
<proteinExistence type="predicted"/>
<evidence type="ECO:0000313" key="2">
    <source>
        <dbReference type="Proteomes" id="UP000315914"/>
    </source>
</evidence>
<dbReference type="EMBL" id="VITW01000004">
    <property type="protein sequence ID" value="TWB76547.1"/>
    <property type="molecule type" value="Genomic_DNA"/>
</dbReference>
<dbReference type="AlphaFoldDB" id="A0A560IU12"/>
<keyword evidence="2" id="KW-1185">Reference proteome</keyword>
<reference evidence="1 2" key="1">
    <citation type="submission" date="2019-06" db="EMBL/GenBank/DDBJ databases">
        <title>Genomic Encyclopedia of Type Strains, Phase IV (KMG-V): Genome sequencing to study the core and pangenomes of soil and plant-associated prokaryotes.</title>
        <authorList>
            <person name="Whitman W."/>
        </authorList>
    </citation>
    <scope>NUCLEOTIDE SEQUENCE [LARGE SCALE GENOMIC DNA]</scope>
    <source>
        <strain evidence="1 2">BR 10556</strain>
    </source>
</reference>